<dbReference type="AlphaFoldDB" id="A0A919GSP0"/>
<sequence length="247" mass="25990">MREASGTEESVCLGSGVNDEEMDGWGVPVPEPIRAICRLVGALHVGDHGEFGAPYRSQAVTGGVAWRCGEPGSFRIVHTNACAETYYVDVDPATGAWGPVFKFWENHGAELVAPSLQHWLVTVAGLVTYAARDAEHFGGFSTAFLNWFTGDFADAGDEFPEDSPEAVARAAGPASARPITVEEARASGDPALADLGTRLPEGALLADLRGATGPTGVPFGRHPRWPGGTPVYGRFHGGTILTATSRT</sequence>
<organism evidence="1 2">
    <name type="scientific">Streptomyces xanthophaeus</name>
    <dbReference type="NCBI Taxonomy" id="67385"/>
    <lineage>
        <taxon>Bacteria</taxon>
        <taxon>Bacillati</taxon>
        <taxon>Actinomycetota</taxon>
        <taxon>Actinomycetes</taxon>
        <taxon>Kitasatosporales</taxon>
        <taxon>Streptomycetaceae</taxon>
        <taxon>Streptomyces</taxon>
    </lineage>
</organism>
<accession>A0A919GSP0</accession>
<gene>
    <name evidence="1" type="ORF">Sxan_04740</name>
</gene>
<comment type="caution">
    <text evidence="1">The sequence shown here is derived from an EMBL/GenBank/DDBJ whole genome shotgun (WGS) entry which is preliminary data.</text>
</comment>
<proteinExistence type="predicted"/>
<evidence type="ECO:0000313" key="1">
    <source>
        <dbReference type="EMBL" id="GHI83110.1"/>
    </source>
</evidence>
<dbReference type="EMBL" id="BNEE01000003">
    <property type="protein sequence ID" value="GHI83110.1"/>
    <property type="molecule type" value="Genomic_DNA"/>
</dbReference>
<evidence type="ECO:0008006" key="3">
    <source>
        <dbReference type="Google" id="ProtNLM"/>
    </source>
</evidence>
<evidence type="ECO:0000313" key="2">
    <source>
        <dbReference type="Proteomes" id="UP000600026"/>
    </source>
</evidence>
<reference evidence="1" key="1">
    <citation type="submission" date="2020-09" db="EMBL/GenBank/DDBJ databases">
        <title>Whole genome shotgun sequence of Streptomyces xanthophaeus NBRC 12829.</title>
        <authorList>
            <person name="Komaki H."/>
            <person name="Tamura T."/>
        </authorList>
    </citation>
    <scope>NUCLEOTIDE SEQUENCE</scope>
    <source>
        <strain evidence="1">NBRC 12829</strain>
    </source>
</reference>
<dbReference type="Proteomes" id="UP000600026">
    <property type="component" value="Unassembled WGS sequence"/>
</dbReference>
<protein>
    <recommendedName>
        <fullName evidence="3">SMI1/KNR4 family protein</fullName>
    </recommendedName>
</protein>
<keyword evidence="2" id="KW-1185">Reference proteome</keyword>
<name>A0A919GSP0_9ACTN</name>